<protein>
    <submittedName>
        <fullName evidence="2">Uncharacterized protein</fullName>
    </submittedName>
</protein>
<dbReference type="EMBL" id="LR796973">
    <property type="protein sequence ID" value="CAB4178933.1"/>
    <property type="molecule type" value="Genomic_DNA"/>
</dbReference>
<dbReference type="EMBL" id="LR797432">
    <property type="protein sequence ID" value="CAB4215985.1"/>
    <property type="molecule type" value="Genomic_DNA"/>
</dbReference>
<sequence length="138" mass="14637">MTAQSNRRPTARGALRSAECPLSCTCPPVWHGIIPPYCQVHNPQPTLNPWAVTTGTSTADYPIAAGFGNLAAITAERDTLVTLADRWEREAAEIDGLRLASPSQNTGSAAARQIALSQMARELRAALAGTTPDQERGA</sequence>
<proteinExistence type="predicted"/>
<dbReference type="EMBL" id="LR797191">
    <property type="protein sequence ID" value="CAB4192208.1"/>
    <property type="molecule type" value="Genomic_DNA"/>
</dbReference>
<evidence type="ECO:0000313" key="2">
    <source>
        <dbReference type="EMBL" id="CAB4178933.1"/>
    </source>
</evidence>
<evidence type="ECO:0000313" key="3">
    <source>
        <dbReference type="EMBL" id="CAB4189463.1"/>
    </source>
</evidence>
<accession>A0A6J5Q468</accession>
<evidence type="ECO:0000313" key="4">
    <source>
        <dbReference type="EMBL" id="CAB4192208.1"/>
    </source>
</evidence>
<evidence type="ECO:0000313" key="5">
    <source>
        <dbReference type="EMBL" id="CAB4215985.1"/>
    </source>
</evidence>
<dbReference type="EMBL" id="LR796913">
    <property type="protein sequence ID" value="CAB4174167.1"/>
    <property type="molecule type" value="Genomic_DNA"/>
</dbReference>
<name>A0A6J5Q468_9CAUD</name>
<organism evidence="2">
    <name type="scientific">uncultured Caudovirales phage</name>
    <dbReference type="NCBI Taxonomy" id="2100421"/>
    <lineage>
        <taxon>Viruses</taxon>
        <taxon>Duplodnaviria</taxon>
        <taxon>Heunggongvirae</taxon>
        <taxon>Uroviricota</taxon>
        <taxon>Caudoviricetes</taxon>
        <taxon>Peduoviridae</taxon>
        <taxon>Maltschvirus</taxon>
        <taxon>Maltschvirus maltsch</taxon>
    </lineage>
</organism>
<reference evidence="2" key="1">
    <citation type="submission" date="2020-05" db="EMBL/GenBank/DDBJ databases">
        <authorList>
            <person name="Chiriac C."/>
            <person name="Salcher M."/>
            <person name="Ghai R."/>
            <person name="Kavagutti S V."/>
        </authorList>
    </citation>
    <scope>NUCLEOTIDE SEQUENCE</scope>
</reference>
<gene>
    <name evidence="2" type="ORF">UFOVP1028_19</name>
    <name evidence="3" type="ORF">UFOVP1187_46</name>
    <name evidence="4" type="ORF">UFOVP1235_17</name>
    <name evidence="5" type="ORF">UFOVP1488_46</name>
    <name evidence="1" type="ORF">UFOVP960_30</name>
</gene>
<evidence type="ECO:0000313" key="1">
    <source>
        <dbReference type="EMBL" id="CAB4174167.1"/>
    </source>
</evidence>
<dbReference type="EMBL" id="LR797134">
    <property type="protein sequence ID" value="CAB4189463.1"/>
    <property type="molecule type" value="Genomic_DNA"/>
</dbReference>